<feature type="region of interest" description="Disordered" evidence="1">
    <location>
        <begin position="1"/>
        <end position="25"/>
    </location>
</feature>
<evidence type="ECO:0000313" key="3">
    <source>
        <dbReference type="Proteomes" id="UP000054549"/>
    </source>
</evidence>
<protein>
    <submittedName>
        <fullName evidence="2">Uncharacterized protein</fullName>
    </submittedName>
</protein>
<dbReference type="OrthoDB" id="3223377at2759"/>
<organism evidence="2 3">
    <name type="scientific">Amanita muscaria (strain Koide BX008)</name>
    <dbReference type="NCBI Taxonomy" id="946122"/>
    <lineage>
        <taxon>Eukaryota</taxon>
        <taxon>Fungi</taxon>
        <taxon>Dikarya</taxon>
        <taxon>Basidiomycota</taxon>
        <taxon>Agaricomycotina</taxon>
        <taxon>Agaricomycetes</taxon>
        <taxon>Agaricomycetidae</taxon>
        <taxon>Agaricales</taxon>
        <taxon>Pluteineae</taxon>
        <taxon>Amanitaceae</taxon>
        <taxon>Amanita</taxon>
    </lineage>
</organism>
<sequence length="53" mass="5710">MERPRYSPGTKHAAPSRHSYSPLSQAPLRLTTISAGALGRTAVIPPLTPRETI</sequence>
<dbReference type="AlphaFoldDB" id="A0A0C2XCR6"/>
<accession>A0A0C2XCR6</accession>
<feature type="non-terminal residue" evidence="2">
    <location>
        <position position="1"/>
    </location>
</feature>
<dbReference type="EMBL" id="KN818235">
    <property type="protein sequence ID" value="KIL66633.1"/>
    <property type="molecule type" value="Genomic_DNA"/>
</dbReference>
<dbReference type="InParanoid" id="A0A0C2XCR6"/>
<dbReference type="Proteomes" id="UP000054549">
    <property type="component" value="Unassembled WGS sequence"/>
</dbReference>
<proteinExistence type="predicted"/>
<name>A0A0C2XCR6_AMAMK</name>
<evidence type="ECO:0000256" key="1">
    <source>
        <dbReference type="SAM" id="MobiDB-lite"/>
    </source>
</evidence>
<evidence type="ECO:0000313" key="2">
    <source>
        <dbReference type="EMBL" id="KIL66633.1"/>
    </source>
</evidence>
<keyword evidence="3" id="KW-1185">Reference proteome</keyword>
<reference evidence="2 3" key="1">
    <citation type="submission" date="2014-04" db="EMBL/GenBank/DDBJ databases">
        <title>Evolutionary Origins and Diversification of the Mycorrhizal Mutualists.</title>
        <authorList>
            <consortium name="DOE Joint Genome Institute"/>
            <consortium name="Mycorrhizal Genomics Consortium"/>
            <person name="Kohler A."/>
            <person name="Kuo A."/>
            <person name="Nagy L.G."/>
            <person name="Floudas D."/>
            <person name="Copeland A."/>
            <person name="Barry K.W."/>
            <person name="Cichocki N."/>
            <person name="Veneault-Fourrey C."/>
            <person name="LaButti K."/>
            <person name="Lindquist E.A."/>
            <person name="Lipzen A."/>
            <person name="Lundell T."/>
            <person name="Morin E."/>
            <person name="Murat C."/>
            <person name="Riley R."/>
            <person name="Ohm R."/>
            <person name="Sun H."/>
            <person name="Tunlid A."/>
            <person name="Henrissat B."/>
            <person name="Grigoriev I.V."/>
            <person name="Hibbett D.S."/>
            <person name="Martin F."/>
        </authorList>
    </citation>
    <scope>NUCLEOTIDE SEQUENCE [LARGE SCALE GENOMIC DNA]</scope>
    <source>
        <strain evidence="2 3">Koide BX008</strain>
    </source>
</reference>
<dbReference type="HOGENOM" id="CLU_3068126_0_0_1"/>
<gene>
    <name evidence="2" type="ORF">M378DRAFT_160643</name>
</gene>